<feature type="signal peptide" evidence="1">
    <location>
        <begin position="1"/>
        <end position="31"/>
    </location>
</feature>
<feature type="domain" description="Peptidoglycan beta-N-acetylmuramidase NamZ N-terminal" evidence="2">
    <location>
        <begin position="72"/>
        <end position="270"/>
    </location>
</feature>
<dbReference type="PANTHER" id="PTHR42915:SF1">
    <property type="entry name" value="PEPTIDOGLYCAN BETA-N-ACETYLMURAMIDASE NAMZ"/>
    <property type="match status" value="1"/>
</dbReference>
<evidence type="ECO:0000259" key="2">
    <source>
        <dbReference type="Pfam" id="PF07075"/>
    </source>
</evidence>
<dbReference type="Pfam" id="PF07075">
    <property type="entry name" value="NamZ_N"/>
    <property type="match status" value="1"/>
</dbReference>
<accession>A0AAP2DY53</accession>
<dbReference type="InterPro" id="IPR048503">
    <property type="entry name" value="NamZ_C"/>
</dbReference>
<organism evidence="4 5">
    <name type="scientific">Dawidia cretensis</name>
    <dbReference type="NCBI Taxonomy" id="2782350"/>
    <lineage>
        <taxon>Bacteria</taxon>
        <taxon>Pseudomonadati</taxon>
        <taxon>Bacteroidota</taxon>
        <taxon>Cytophagia</taxon>
        <taxon>Cytophagales</taxon>
        <taxon>Chryseotaleaceae</taxon>
        <taxon>Dawidia</taxon>
    </lineage>
</organism>
<dbReference type="InterPro" id="IPR048502">
    <property type="entry name" value="NamZ_N"/>
</dbReference>
<evidence type="ECO:0000313" key="5">
    <source>
        <dbReference type="Proteomes" id="UP001319080"/>
    </source>
</evidence>
<dbReference type="Proteomes" id="UP001319080">
    <property type="component" value="Unassembled WGS sequence"/>
</dbReference>
<evidence type="ECO:0000313" key="4">
    <source>
        <dbReference type="EMBL" id="MBT1708318.1"/>
    </source>
</evidence>
<dbReference type="PANTHER" id="PTHR42915">
    <property type="entry name" value="HYPOTHETICAL 460 KDA PROTEIN IN FEUA-SIGW INTERGENIC REGION [PRECURSOR]"/>
    <property type="match status" value="1"/>
</dbReference>
<sequence length="415" mass="46006">MKVRTAAIRTAFLLQPGLFALCLLGLVQCHARPTTPATEAPAAAQTPAPPPGVVVGAARLDVLLPKLAGKRVALVVNNTALINKTHVADTLKSRGVNLVKIFGPEHGFRGNAANGEHVQDSIDHQTGVLVVSLYGKNRKPTPRQLADVDIIIFDIQDVGARFYTYISTLHYLMEACAENNKHLIILDRPNPNGSYVDGPIRKPEFKSFLAMHPIPVTHGMTLGEMAGMINGEGWLDGERKCDVEVIPLLHWKRTDDYSLPVRPSPNLPNDQAIRLYPSICLFEGTDISLGRGTPMPFQALGSPALKNVPNMTFQFTPVEIKGTTMDPPHENETCYGIDLRQVPVARKVDLQYLLKVYKLYPNKEKFFIKSFNVLAGTEELQQQIKAGMTEEQIRASWQPGLDAFKEKRKKYLLYP</sequence>
<keyword evidence="5" id="KW-1185">Reference proteome</keyword>
<reference evidence="4 5" key="1">
    <citation type="submission" date="2021-05" db="EMBL/GenBank/DDBJ databases">
        <title>A Polyphasic approach of four new species of the genus Ohtaekwangia: Ohtaekwangia histidinii sp. nov., Ohtaekwangia cretensis sp. nov., Ohtaekwangia indiensis sp. nov., Ohtaekwangia reichenbachii sp. nov. from diverse environment.</title>
        <authorList>
            <person name="Octaviana S."/>
        </authorList>
    </citation>
    <scope>NUCLEOTIDE SEQUENCE [LARGE SCALE GENOMIC DNA]</scope>
    <source>
        <strain evidence="4 5">PWU5</strain>
    </source>
</reference>
<proteinExistence type="predicted"/>
<dbReference type="Gene3D" id="3.40.50.12170">
    <property type="entry name" value="Uncharacterised protein PF07075, DUF1343"/>
    <property type="match status" value="1"/>
</dbReference>
<dbReference type="GO" id="GO:0033922">
    <property type="term" value="F:peptidoglycan beta-N-acetylmuramidase activity"/>
    <property type="evidence" value="ECO:0007669"/>
    <property type="project" value="InterPro"/>
</dbReference>
<dbReference type="Pfam" id="PF20732">
    <property type="entry name" value="NamZ_C"/>
    <property type="match status" value="1"/>
</dbReference>
<dbReference type="RefSeq" id="WP_254083911.1">
    <property type="nucleotide sequence ID" value="NZ_JAHESE010000006.1"/>
</dbReference>
<gene>
    <name evidence="4" type="ORF">KK062_08790</name>
</gene>
<dbReference type="AlphaFoldDB" id="A0AAP2DY53"/>
<dbReference type="EMBL" id="JAHESE010000006">
    <property type="protein sequence ID" value="MBT1708318.1"/>
    <property type="molecule type" value="Genomic_DNA"/>
</dbReference>
<evidence type="ECO:0000259" key="3">
    <source>
        <dbReference type="Pfam" id="PF20732"/>
    </source>
</evidence>
<comment type="caution">
    <text evidence="4">The sequence shown here is derived from an EMBL/GenBank/DDBJ whole genome shotgun (WGS) entry which is preliminary data.</text>
</comment>
<dbReference type="PIRSF" id="PIRSF016719">
    <property type="entry name" value="UCP016719"/>
    <property type="match status" value="1"/>
</dbReference>
<dbReference type="Gene3D" id="3.90.1150.140">
    <property type="match status" value="1"/>
</dbReference>
<dbReference type="InterPro" id="IPR008302">
    <property type="entry name" value="NamZ"/>
</dbReference>
<evidence type="ECO:0000256" key="1">
    <source>
        <dbReference type="SAM" id="SignalP"/>
    </source>
</evidence>
<keyword evidence="1" id="KW-0732">Signal</keyword>
<feature type="domain" description="Peptidoglycan beta-N-acetylmuramidase NamZ C-terminal" evidence="3">
    <location>
        <begin position="275"/>
        <end position="414"/>
    </location>
</feature>
<feature type="chain" id="PRO_5042966978" evidence="1">
    <location>
        <begin position="32"/>
        <end position="415"/>
    </location>
</feature>
<name>A0AAP2DY53_9BACT</name>
<protein>
    <submittedName>
        <fullName evidence="4">DUF1343 domain-containing protein</fullName>
    </submittedName>
</protein>